<evidence type="ECO:0000313" key="2">
    <source>
        <dbReference type="EMBL" id="KAK8921242.1"/>
    </source>
</evidence>
<evidence type="ECO:0000256" key="1">
    <source>
        <dbReference type="ARBA" id="ARBA00006974"/>
    </source>
</evidence>
<sequence length="134" mass="15048">MGMSFNLVAGIRRLRRWRKKKSEAVAPATDSTEKRLNSDELAELLAKVERKGEFTLMTVGRVDDGGIVPAAERFCVRLELFKQPCVAALLRQSKQELDYIFNGVLRIPCDADHFRLVIRKGGCSNMASTIGYDD</sequence>
<comment type="caution">
    <text evidence="2">The sequence shown here is derived from an EMBL/GenBank/DDBJ whole genome shotgun (WGS) entry which is preliminary data.</text>
</comment>
<name>A0AAP0B005_9ASPA</name>
<evidence type="ECO:0000313" key="3">
    <source>
        <dbReference type="Proteomes" id="UP001418222"/>
    </source>
</evidence>
<proteinExistence type="inferred from homology"/>
<keyword evidence="3" id="KW-1185">Reference proteome</keyword>
<reference evidence="2 3" key="1">
    <citation type="journal article" date="2022" name="Nat. Plants">
        <title>Genomes of leafy and leafless Platanthera orchids illuminate the evolution of mycoheterotrophy.</title>
        <authorList>
            <person name="Li M.H."/>
            <person name="Liu K.W."/>
            <person name="Li Z."/>
            <person name="Lu H.C."/>
            <person name="Ye Q.L."/>
            <person name="Zhang D."/>
            <person name="Wang J.Y."/>
            <person name="Li Y.F."/>
            <person name="Zhong Z.M."/>
            <person name="Liu X."/>
            <person name="Yu X."/>
            <person name="Liu D.K."/>
            <person name="Tu X.D."/>
            <person name="Liu B."/>
            <person name="Hao Y."/>
            <person name="Liao X.Y."/>
            <person name="Jiang Y.T."/>
            <person name="Sun W.H."/>
            <person name="Chen J."/>
            <person name="Chen Y.Q."/>
            <person name="Ai Y."/>
            <person name="Zhai J.W."/>
            <person name="Wu S.S."/>
            <person name="Zhou Z."/>
            <person name="Hsiao Y.Y."/>
            <person name="Wu W.L."/>
            <person name="Chen Y.Y."/>
            <person name="Lin Y.F."/>
            <person name="Hsu J.L."/>
            <person name="Li C.Y."/>
            <person name="Wang Z.W."/>
            <person name="Zhao X."/>
            <person name="Zhong W.Y."/>
            <person name="Ma X.K."/>
            <person name="Ma L."/>
            <person name="Huang J."/>
            <person name="Chen G.Z."/>
            <person name="Huang M.Z."/>
            <person name="Huang L."/>
            <person name="Peng D.H."/>
            <person name="Luo Y.B."/>
            <person name="Zou S.Q."/>
            <person name="Chen S.P."/>
            <person name="Lan S."/>
            <person name="Tsai W.C."/>
            <person name="Van de Peer Y."/>
            <person name="Liu Z.J."/>
        </authorList>
    </citation>
    <scope>NUCLEOTIDE SEQUENCE [LARGE SCALE GENOMIC DNA]</scope>
    <source>
        <strain evidence="2">Lor287</strain>
    </source>
</reference>
<accession>A0AAP0B005</accession>
<dbReference type="AlphaFoldDB" id="A0AAP0B005"/>
<dbReference type="Proteomes" id="UP001418222">
    <property type="component" value="Unassembled WGS sequence"/>
</dbReference>
<dbReference type="GO" id="GO:0009733">
    <property type="term" value="P:response to auxin"/>
    <property type="evidence" value="ECO:0007669"/>
    <property type="project" value="InterPro"/>
</dbReference>
<dbReference type="PANTHER" id="PTHR31374">
    <property type="entry name" value="AUXIN-INDUCED PROTEIN-LIKE-RELATED"/>
    <property type="match status" value="1"/>
</dbReference>
<dbReference type="EMBL" id="JBBWWQ010000018">
    <property type="protein sequence ID" value="KAK8921242.1"/>
    <property type="molecule type" value="Genomic_DNA"/>
</dbReference>
<protein>
    <submittedName>
        <fullName evidence="2">Uncharacterized protein</fullName>
    </submittedName>
</protein>
<dbReference type="Pfam" id="PF02519">
    <property type="entry name" value="Auxin_inducible"/>
    <property type="match status" value="1"/>
</dbReference>
<gene>
    <name evidence="2" type="ORF">KSP39_PZI020478</name>
</gene>
<dbReference type="InterPro" id="IPR003676">
    <property type="entry name" value="SAUR_fam"/>
</dbReference>
<dbReference type="PANTHER" id="PTHR31374:SF198">
    <property type="entry name" value="AUXIN-RESPONSIVE PROTEIN SAUR72"/>
    <property type="match status" value="1"/>
</dbReference>
<comment type="similarity">
    <text evidence="1">Belongs to the ARG7 family.</text>
</comment>
<organism evidence="2 3">
    <name type="scientific">Platanthera zijinensis</name>
    <dbReference type="NCBI Taxonomy" id="2320716"/>
    <lineage>
        <taxon>Eukaryota</taxon>
        <taxon>Viridiplantae</taxon>
        <taxon>Streptophyta</taxon>
        <taxon>Embryophyta</taxon>
        <taxon>Tracheophyta</taxon>
        <taxon>Spermatophyta</taxon>
        <taxon>Magnoliopsida</taxon>
        <taxon>Liliopsida</taxon>
        <taxon>Asparagales</taxon>
        <taxon>Orchidaceae</taxon>
        <taxon>Orchidoideae</taxon>
        <taxon>Orchideae</taxon>
        <taxon>Orchidinae</taxon>
        <taxon>Platanthera</taxon>
    </lineage>
</organism>